<dbReference type="InterPro" id="IPR005066">
    <property type="entry name" value="MoCF_OxRdtse_dimer"/>
</dbReference>
<evidence type="ECO:0000256" key="2">
    <source>
        <dbReference type="ARBA" id="ARBA00022505"/>
    </source>
</evidence>
<evidence type="ECO:0000256" key="3">
    <source>
        <dbReference type="ARBA" id="ARBA00022723"/>
    </source>
</evidence>
<dbReference type="GO" id="GO:0020037">
    <property type="term" value="F:heme binding"/>
    <property type="evidence" value="ECO:0007669"/>
    <property type="project" value="TreeGrafter"/>
</dbReference>
<dbReference type="GO" id="GO:0050310">
    <property type="term" value="F:sulfite dehydrogenase activity"/>
    <property type="evidence" value="ECO:0007669"/>
    <property type="project" value="UniProtKB-EC"/>
</dbReference>
<dbReference type="GO" id="GO:0043546">
    <property type="term" value="F:molybdopterin cofactor binding"/>
    <property type="evidence" value="ECO:0007669"/>
    <property type="project" value="TreeGrafter"/>
</dbReference>
<dbReference type="SUPFAM" id="SSF81296">
    <property type="entry name" value="E set domains"/>
    <property type="match status" value="1"/>
</dbReference>
<dbReference type="Gene3D" id="3.90.420.10">
    <property type="entry name" value="Oxidoreductase, molybdopterin-binding domain"/>
    <property type="match status" value="1"/>
</dbReference>
<dbReference type="NCBIfam" id="TIGR04555">
    <property type="entry name" value="sulfite_DH_soxC"/>
    <property type="match status" value="1"/>
</dbReference>
<dbReference type="EMBL" id="JACXLD010000016">
    <property type="protein sequence ID" value="MBD2860227.1"/>
    <property type="molecule type" value="Genomic_DNA"/>
</dbReference>
<accession>A0A927C577</accession>
<keyword evidence="3" id="KW-0479">Metal-binding</keyword>
<dbReference type="InterPro" id="IPR006311">
    <property type="entry name" value="TAT_signal"/>
</dbReference>
<dbReference type="EC" id="1.8.2.1" evidence="8"/>
<evidence type="ECO:0000259" key="7">
    <source>
        <dbReference type="Pfam" id="PF03404"/>
    </source>
</evidence>
<protein>
    <submittedName>
        <fullName evidence="8">Sulfite dehydrogenase</fullName>
        <ecNumber evidence="8">1.8.2.1</ecNumber>
    </submittedName>
</protein>
<dbReference type="Proteomes" id="UP000610558">
    <property type="component" value="Unassembled WGS sequence"/>
</dbReference>
<dbReference type="GO" id="GO:0006790">
    <property type="term" value="P:sulfur compound metabolic process"/>
    <property type="evidence" value="ECO:0007669"/>
    <property type="project" value="TreeGrafter"/>
</dbReference>
<dbReference type="InterPro" id="IPR014756">
    <property type="entry name" value="Ig_E-set"/>
</dbReference>
<dbReference type="GO" id="GO:0008482">
    <property type="term" value="F:sulfite oxidase activity"/>
    <property type="evidence" value="ECO:0007669"/>
    <property type="project" value="TreeGrafter"/>
</dbReference>
<gene>
    <name evidence="8" type="primary">soxC</name>
    <name evidence="8" type="ORF">IB286_14595</name>
</gene>
<dbReference type="InterPro" id="IPR036374">
    <property type="entry name" value="OxRdtase_Mopterin-bd_sf"/>
</dbReference>
<keyword evidence="9" id="KW-1185">Reference proteome</keyword>
<feature type="compositionally biased region" description="Polar residues" evidence="5">
    <location>
        <begin position="7"/>
        <end position="20"/>
    </location>
</feature>
<sequence>MSEKKITIQTFQASEHNPTHTAPLGHLQHAPESFLDANTISDISQNGIDSSRRRLLRGSFAAATAAMLMPVISQQARAEEGDPDILNLPPWSKMLGKSVASPSYGQPSKYEANIQRRQSPGLTQTDQASVSFSPLQGMFGMITASGLHFERHHQGWVDVDPRRHRLMINGLVNSPKVFTMEDLMRLPSVSRIHFIECGANTGMEWGNAAVPTVQYTHGMLSCSEFTGVPLSLLLEMAGYDKAKAKYILAEGADGSAMTRTIDLERALDDVIVAYGMNGEMLRPENGYPLRLVVPGVQGVSSVKWLRRIEVGDQPYATKDEAIHYIDLMPDGQHRQYTSIQEAKSVITNPSGGQRLMSQGFYNVTGLAWSGRGTVKKVDVSFDGGRNWYTANLEGAVLPKALTRFNIGWVWDGKPAILQSRVTDSTGYVQPMKRQLKEVRGSRSVYHNNAIQSWRVNESGEVENVQTA</sequence>
<evidence type="ECO:0000256" key="1">
    <source>
        <dbReference type="ARBA" id="ARBA00001924"/>
    </source>
</evidence>
<dbReference type="PRINTS" id="PR00407">
    <property type="entry name" value="EUMOPTERIN"/>
</dbReference>
<feature type="domain" description="Moybdenum cofactor oxidoreductase dimerisation" evidence="7">
    <location>
        <begin position="341"/>
        <end position="451"/>
    </location>
</feature>
<dbReference type="PROSITE" id="PS51318">
    <property type="entry name" value="TAT"/>
    <property type="match status" value="1"/>
</dbReference>
<organism evidence="8 9">
    <name type="scientific">Spongiibacter pelagi</name>
    <dbReference type="NCBI Taxonomy" id="2760804"/>
    <lineage>
        <taxon>Bacteria</taxon>
        <taxon>Pseudomonadati</taxon>
        <taxon>Pseudomonadota</taxon>
        <taxon>Gammaproteobacteria</taxon>
        <taxon>Cellvibrionales</taxon>
        <taxon>Spongiibacteraceae</taxon>
        <taxon>Spongiibacter</taxon>
    </lineage>
</organism>
<comment type="caution">
    <text evidence="8">The sequence shown here is derived from an EMBL/GenBank/DDBJ whole genome shotgun (WGS) entry which is preliminary data.</text>
</comment>
<keyword evidence="4 8" id="KW-0560">Oxidoreductase</keyword>
<dbReference type="GO" id="GO:0030151">
    <property type="term" value="F:molybdenum ion binding"/>
    <property type="evidence" value="ECO:0007669"/>
    <property type="project" value="InterPro"/>
</dbReference>
<evidence type="ECO:0000256" key="4">
    <source>
        <dbReference type="ARBA" id="ARBA00023002"/>
    </source>
</evidence>
<name>A0A927C577_9GAMM</name>
<dbReference type="PANTHER" id="PTHR19372">
    <property type="entry name" value="SULFITE REDUCTASE"/>
    <property type="match status" value="1"/>
</dbReference>
<evidence type="ECO:0000313" key="8">
    <source>
        <dbReference type="EMBL" id="MBD2860227.1"/>
    </source>
</evidence>
<dbReference type="RefSeq" id="WP_190766823.1">
    <property type="nucleotide sequence ID" value="NZ_JACXLD010000016.1"/>
</dbReference>
<evidence type="ECO:0000256" key="5">
    <source>
        <dbReference type="SAM" id="MobiDB-lite"/>
    </source>
</evidence>
<evidence type="ECO:0000313" key="9">
    <source>
        <dbReference type="Proteomes" id="UP000610558"/>
    </source>
</evidence>
<comment type="cofactor">
    <cofactor evidence="1">
        <name>Mo-molybdopterin</name>
        <dbReference type="ChEBI" id="CHEBI:71302"/>
    </cofactor>
</comment>
<reference evidence="8" key="1">
    <citation type="submission" date="2020-09" db="EMBL/GenBank/DDBJ databases">
        <authorList>
            <person name="Yoon J.-W."/>
        </authorList>
    </citation>
    <scope>NUCLEOTIDE SEQUENCE</scope>
    <source>
        <strain evidence="8">KMU-158</strain>
    </source>
</reference>
<feature type="region of interest" description="Disordered" evidence="5">
    <location>
        <begin position="1"/>
        <end position="25"/>
    </location>
</feature>
<dbReference type="InterPro" id="IPR030835">
    <property type="entry name" value="Sulfite_DH_SoxC"/>
</dbReference>
<dbReference type="Pfam" id="PF00174">
    <property type="entry name" value="Oxidored_molyb"/>
    <property type="match status" value="1"/>
</dbReference>
<dbReference type="Gene3D" id="2.60.40.650">
    <property type="match status" value="1"/>
</dbReference>
<dbReference type="AlphaFoldDB" id="A0A927C577"/>
<dbReference type="InterPro" id="IPR008335">
    <property type="entry name" value="Mopterin_OxRdtase_euk"/>
</dbReference>
<dbReference type="FunFam" id="3.90.420.10:FF:000006">
    <property type="entry name" value="Sulfur dehydrogenase subunit SoxC"/>
    <property type="match status" value="1"/>
</dbReference>
<dbReference type="InterPro" id="IPR000572">
    <property type="entry name" value="OxRdtase_Mopterin-bd_dom"/>
</dbReference>
<dbReference type="Pfam" id="PF03404">
    <property type="entry name" value="Mo-co_dimer"/>
    <property type="match status" value="1"/>
</dbReference>
<evidence type="ECO:0000259" key="6">
    <source>
        <dbReference type="Pfam" id="PF00174"/>
    </source>
</evidence>
<keyword evidence="2" id="KW-0500">Molybdenum</keyword>
<dbReference type="SUPFAM" id="SSF56524">
    <property type="entry name" value="Oxidoreductase molybdopterin-binding domain"/>
    <property type="match status" value="1"/>
</dbReference>
<feature type="domain" description="Oxidoreductase molybdopterin-binding" evidence="6">
    <location>
        <begin position="157"/>
        <end position="315"/>
    </location>
</feature>
<proteinExistence type="predicted"/>
<dbReference type="PANTHER" id="PTHR19372:SF7">
    <property type="entry name" value="SULFITE OXIDASE, MITOCHONDRIAL"/>
    <property type="match status" value="1"/>
</dbReference>
<dbReference type="FunFam" id="2.60.40.650:FF:000004">
    <property type="entry name" value="Sulfite oxidase, putative"/>
    <property type="match status" value="1"/>
</dbReference>